<dbReference type="AlphaFoldDB" id="A0AAV9AMZ5"/>
<dbReference type="InterPro" id="IPR008139">
    <property type="entry name" value="SaposinB_dom"/>
</dbReference>
<comment type="caution">
    <text evidence="14">The sequence shown here is derived from an EMBL/GenBank/DDBJ whole genome shotgun (WGS) entry which is preliminary data.</text>
</comment>
<dbReference type="SMART" id="SM00741">
    <property type="entry name" value="SapB"/>
    <property type="match status" value="2"/>
</dbReference>
<keyword evidence="15" id="KW-1185">Reference proteome</keyword>
<protein>
    <recommendedName>
        <fullName evidence="10">Pulmonary surfactant-associated protein B</fullName>
    </recommendedName>
    <alternativeName>
        <fullName evidence="11">Pulmonary surfactant-associated proteolipid SPL(Phe)</fullName>
    </alternativeName>
</protein>
<dbReference type="GO" id="GO:0004190">
    <property type="term" value="F:aspartic-type endopeptidase activity"/>
    <property type="evidence" value="ECO:0007669"/>
    <property type="project" value="UniProtKB-KW"/>
</dbReference>
<evidence type="ECO:0000256" key="6">
    <source>
        <dbReference type="ARBA" id="ARBA00023145"/>
    </source>
</evidence>
<evidence type="ECO:0000256" key="5">
    <source>
        <dbReference type="ARBA" id="ARBA00022750"/>
    </source>
</evidence>
<gene>
    <name evidence="14" type="ORF">QJS04_geneDACA017052</name>
</gene>
<evidence type="ECO:0000256" key="8">
    <source>
        <dbReference type="ARBA" id="ARBA00023180"/>
    </source>
</evidence>
<evidence type="ECO:0000256" key="7">
    <source>
        <dbReference type="ARBA" id="ARBA00023157"/>
    </source>
</evidence>
<evidence type="ECO:0000256" key="10">
    <source>
        <dbReference type="ARBA" id="ARBA00041094"/>
    </source>
</evidence>
<keyword evidence="5" id="KW-0378">Hydrolase</keyword>
<keyword evidence="5" id="KW-0645">Protease</keyword>
<evidence type="ECO:0000256" key="12">
    <source>
        <dbReference type="SAM" id="SignalP"/>
    </source>
</evidence>
<reference evidence="14" key="1">
    <citation type="journal article" date="2023" name="Nat. Commun.">
        <title>Diploid and tetraploid genomes of Acorus and the evolution of monocots.</title>
        <authorList>
            <person name="Ma L."/>
            <person name="Liu K.W."/>
            <person name="Li Z."/>
            <person name="Hsiao Y.Y."/>
            <person name="Qi Y."/>
            <person name="Fu T."/>
            <person name="Tang G.D."/>
            <person name="Zhang D."/>
            <person name="Sun W.H."/>
            <person name="Liu D.K."/>
            <person name="Li Y."/>
            <person name="Chen G.Z."/>
            <person name="Liu X.D."/>
            <person name="Liao X.Y."/>
            <person name="Jiang Y.T."/>
            <person name="Yu X."/>
            <person name="Hao Y."/>
            <person name="Huang J."/>
            <person name="Zhao X.W."/>
            <person name="Ke S."/>
            <person name="Chen Y.Y."/>
            <person name="Wu W.L."/>
            <person name="Hsu J.L."/>
            <person name="Lin Y.F."/>
            <person name="Huang M.D."/>
            <person name="Li C.Y."/>
            <person name="Huang L."/>
            <person name="Wang Z.W."/>
            <person name="Zhao X."/>
            <person name="Zhong W.Y."/>
            <person name="Peng D.H."/>
            <person name="Ahmad S."/>
            <person name="Lan S."/>
            <person name="Zhang J.S."/>
            <person name="Tsai W.C."/>
            <person name="Van de Peer Y."/>
            <person name="Liu Z.J."/>
        </authorList>
    </citation>
    <scope>NUCLEOTIDE SEQUENCE</scope>
    <source>
        <strain evidence="14">SCP</strain>
    </source>
</reference>
<evidence type="ECO:0000256" key="11">
    <source>
        <dbReference type="ARBA" id="ARBA00041785"/>
    </source>
</evidence>
<evidence type="ECO:0000256" key="2">
    <source>
        <dbReference type="ARBA" id="ARBA00022525"/>
    </source>
</evidence>
<keyword evidence="3 12" id="KW-0732">Signal</keyword>
<evidence type="ECO:0000259" key="13">
    <source>
        <dbReference type="PROSITE" id="PS50015"/>
    </source>
</evidence>
<dbReference type="FunFam" id="1.10.225.10:FF:000008">
    <property type="entry name" value="Pulmonary surfactant-associated protein B"/>
    <property type="match status" value="2"/>
</dbReference>
<dbReference type="PANTHER" id="PTHR11480">
    <property type="entry name" value="SAPOSIN-RELATED"/>
    <property type="match status" value="1"/>
</dbReference>
<keyword evidence="4" id="KW-0677">Repeat</keyword>
<dbReference type="GO" id="GO:0005576">
    <property type="term" value="C:extracellular region"/>
    <property type="evidence" value="ECO:0007669"/>
    <property type="project" value="UniProtKB-SubCell"/>
</dbReference>
<dbReference type="PANTHER" id="PTHR11480:SF3">
    <property type="entry name" value="BCDNA.GH08312"/>
    <property type="match status" value="1"/>
</dbReference>
<dbReference type="GO" id="GO:0006629">
    <property type="term" value="P:lipid metabolic process"/>
    <property type="evidence" value="ECO:0007669"/>
    <property type="project" value="InterPro"/>
</dbReference>
<feature type="domain" description="Saposin B-type" evidence="13">
    <location>
        <begin position="137"/>
        <end position="217"/>
    </location>
</feature>
<keyword evidence="6" id="KW-0865">Zymogen</keyword>
<dbReference type="InterPro" id="IPR011001">
    <property type="entry name" value="Saposin-like"/>
</dbReference>
<dbReference type="InterPro" id="IPR007856">
    <property type="entry name" value="SapB_1"/>
</dbReference>
<dbReference type="PROSITE" id="PS50015">
    <property type="entry name" value="SAP_B"/>
    <property type="match status" value="2"/>
</dbReference>
<feature type="signal peptide" evidence="12">
    <location>
        <begin position="1"/>
        <end position="22"/>
    </location>
</feature>
<proteinExistence type="predicted"/>
<evidence type="ECO:0000256" key="4">
    <source>
        <dbReference type="ARBA" id="ARBA00022737"/>
    </source>
</evidence>
<keyword evidence="2" id="KW-0964">Secreted</keyword>
<comment type="subcellular location">
    <subcellularLocation>
        <location evidence="1">Secreted</location>
        <location evidence="1">Extracellular space</location>
    </subcellularLocation>
</comment>
<evidence type="ECO:0000256" key="1">
    <source>
        <dbReference type="ARBA" id="ARBA00004239"/>
    </source>
</evidence>
<dbReference type="InterPro" id="IPR008138">
    <property type="entry name" value="SapB_2"/>
</dbReference>
<evidence type="ECO:0000256" key="9">
    <source>
        <dbReference type="ARBA" id="ARBA00037221"/>
    </source>
</evidence>
<keyword evidence="7" id="KW-1015">Disulfide bond</keyword>
<evidence type="ECO:0000313" key="15">
    <source>
        <dbReference type="Proteomes" id="UP001179952"/>
    </source>
</evidence>
<dbReference type="SUPFAM" id="SSF47862">
    <property type="entry name" value="Saposin"/>
    <property type="match status" value="2"/>
</dbReference>
<reference evidence="14" key="2">
    <citation type="submission" date="2023-06" db="EMBL/GenBank/DDBJ databases">
        <authorList>
            <person name="Ma L."/>
            <person name="Liu K.-W."/>
            <person name="Li Z."/>
            <person name="Hsiao Y.-Y."/>
            <person name="Qi Y."/>
            <person name="Fu T."/>
            <person name="Tang G."/>
            <person name="Zhang D."/>
            <person name="Sun W.-H."/>
            <person name="Liu D.-K."/>
            <person name="Li Y."/>
            <person name="Chen G.-Z."/>
            <person name="Liu X.-D."/>
            <person name="Liao X.-Y."/>
            <person name="Jiang Y.-T."/>
            <person name="Yu X."/>
            <person name="Hao Y."/>
            <person name="Huang J."/>
            <person name="Zhao X.-W."/>
            <person name="Ke S."/>
            <person name="Chen Y.-Y."/>
            <person name="Wu W.-L."/>
            <person name="Hsu J.-L."/>
            <person name="Lin Y.-F."/>
            <person name="Huang M.-D."/>
            <person name="Li C.-Y."/>
            <person name="Huang L."/>
            <person name="Wang Z.-W."/>
            <person name="Zhao X."/>
            <person name="Zhong W.-Y."/>
            <person name="Peng D.-H."/>
            <person name="Ahmad S."/>
            <person name="Lan S."/>
            <person name="Zhang J.-S."/>
            <person name="Tsai W.-C."/>
            <person name="Van De Peer Y."/>
            <person name="Liu Z.-J."/>
        </authorList>
    </citation>
    <scope>NUCLEOTIDE SEQUENCE</scope>
    <source>
        <strain evidence="14">SCP</strain>
        <tissue evidence="14">Leaves</tissue>
    </source>
</reference>
<organism evidence="14 15">
    <name type="scientific">Acorus gramineus</name>
    <name type="common">Dwarf sweet flag</name>
    <dbReference type="NCBI Taxonomy" id="55184"/>
    <lineage>
        <taxon>Eukaryota</taxon>
        <taxon>Viridiplantae</taxon>
        <taxon>Streptophyta</taxon>
        <taxon>Embryophyta</taxon>
        <taxon>Tracheophyta</taxon>
        <taxon>Spermatophyta</taxon>
        <taxon>Magnoliopsida</taxon>
        <taxon>Liliopsida</taxon>
        <taxon>Acoraceae</taxon>
        <taxon>Acorus</taxon>
    </lineage>
</organism>
<evidence type="ECO:0000256" key="3">
    <source>
        <dbReference type="ARBA" id="ARBA00022729"/>
    </source>
</evidence>
<evidence type="ECO:0000313" key="14">
    <source>
        <dbReference type="EMBL" id="KAK1265548.1"/>
    </source>
</evidence>
<keyword evidence="8" id="KW-0325">Glycoprotein</keyword>
<feature type="domain" description="Saposin B-type" evidence="13">
    <location>
        <begin position="53"/>
        <end position="132"/>
    </location>
</feature>
<dbReference type="Pfam" id="PF05184">
    <property type="entry name" value="SapB_1"/>
    <property type="match status" value="2"/>
</dbReference>
<comment type="function">
    <text evidence="9">Pulmonary surfactant-associated proteins promote alveolar stability by lowering the surface tension at the air-liquid interface in the peripheral air spaces. SP-B increases the collapse pressure of palmitic acid to nearly 70 millinewtons per meter.</text>
</comment>
<dbReference type="Proteomes" id="UP001179952">
    <property type="component" value="Unassembled WGS sequence"/>
</dbReference>
<sequence length="225" mass="25396">MDVRGGFLVLLVLAGRLAFSDARNSMISDESVEPIGHQIIETESENSQAFKRNERLCTLCEQFATQAITYLGENQTQTEVIKSLHQACSRLHSFEEQCLLLVDYYAPLFFMEVGSVDPEGFCEKVNLCEDVMVLPQKQDGCEICHHAISEVLLKLKDPDTQLEIIEILLKACNQAQKYKTKCKKLVFEYGPLIMANAEQILEARDLCVTLRVCKANEKAPLVESF</sequence>
<name>A0AAV9AMZ5_ACOGR</name>
<dbReference type="Gene3D" id="1.10.225.10">
    <property type="entry name" value="Saposin-like"/>
    <property type="match status" value="2"/>
</dbReference>
<dbReference type="InterPro" id="IPR051428">
    <property type="entry name" value="Sphingo_Act-Surfact_Prot"/>
</dbReference>
<keyword evidence="5" id="KW-0064">Aspartyl protease</keyword>
<dbReference type="EMBL" id="JAUJYN010000008">
    <property type="protein sequence ID" value="KAK1265548.1"/>
    <property type="molecule type" value="Genomic_DNA"/>
</dbReference>
<accession>A0AAV9AMZ5</accession>
<feature type="chain" id="PRO_5043967497" description="Pulmonary surfactant-associated protein B" evidence="12">
    <location>
        <begin position="23"/>
        <end position="225"/>
    </location>
</feature>
<dbReference type="Pfam" id="PF03489">
    <property type="entry name" value="SapB_2"/>
    <property type="match status" value="1"/>
</dbReference>